<organism evidence="2 3">
    <name type="scientific">Bacillus paramycoides</name>
    <dbReference type="NCBI Taxonomy" id="2026194"/>
    <lineage>
        <taxon>Bacteria</taxon>
        <taxon>Bacillati</taxon>
        <taxon>Bacillota</taxon>
        <taxon>Bacilli</taxon>
        <taxon>Bacillales</taxon>
        <taxon>Bacillaceae</taxon>
        <taxon>Bacillus</taxon>
        <taxon>Bacillus cereus group</taxon>
    </lineage>
</organism>
<name>A0A1J9UWA9_9BACI</name>
<evidence type="ECO:0000313" key="2">
    <source>
        <dbReference type="EMBL" id="OJD81010.1"/>
    </source>
</evidence>
<dbReference type="RefSeq" id="WP_071718378.1">
    <property type="nucleotide sequence ID" value="NZ_CBCSHB010000003.1"/>
</dbReference>
<gene>
    <name evidence="2" type="ORF">BAU28_08795</name>
</gene>
<sequence>MKLIRGETVHQIAFLPRLFPINCYFVEEETGLTLIDAALPFCAKKILDSARKIGKPITNIVITHAHDDHVGALDAIKQELPDIPVYISKRDARLLEGDLSLQLGEPGTQVKVSVSKKIKTIPDILLQEGDKIGSLVAIAAPGHTPGSMAFLDTRNDALIVGDAFQTRGGVAVAGQLKWLFPFPMFGTWDAKVALTSAQKLLEYKPSILATGHGKMIKDPLLQMQRAIEEAERNLTRKSLK</sequence>
<dbReference type="GeneID" id="87591541"/>
<dbReference type="SUPFAM" id="SSF56281">
    <property type="entry name" value="Metallo-hydrolase/oxidoreductase"/>
    <property type="match status" value="1"/>
</dbReference>
<feature type="domain" description="Metallo-beta-lactamase" evidence="1">
    <location>
        <begin position="20"/>
        <end position="212"/>
    </location>
</feature>
<dbReference type="PANTHER" id="PTHR42951:SF9">
    <property type="entry name" value="METAL-DEPENDENT HYDROLASE"/>
    <property type="match status" value="1"/>
</dbReference>
<dbReference type="InterPro" id="IPR001279">
    <property type="entry name" value="Metallo-B-lactamas"/>
</dbReference>
<dbReference type="Pfam" id="PF00753">
    <property type="entry name" value="Lactamase_B"/>
    <property type="match status" value="1"/>
</dbReference>
<dbReference type="SMART" id="SM00849">
    <property type="entry name" value="Lactamase_B"/>
    <property type="match status" value="1"/>
</dbReference>
<dbReference type="InterPro" id="IPR050855">
    <property type="entry name" value="NDM-1-like"/>
</dbReference>
<accession>A0A1J9UWA9</accession>
<comment type="caution">
    <text evidence="2">The sequence shown here is derived from an EMBL/GenBank/DDBJ whole genome shotgun (WGS) entry which is preliminary data.</text>
</comment>
<protein>
    <recommendedName>
        <fullName evidence="1">Metallo-beta-lactamase domain-containing protein</fullName>
    </recommendedName>
</protein>
<dbReference type="InterPro" id="IPR036866">
    <property type="entry name" value="RibonucZ/Hydroxyglut_hydro"/>
</dbReference>
<dbReference type="Gene3D" id="3.60.15.10">
    <property type="entry name" value="Ribonuclease Z/Hydroxyacylglutathione hydrolase-like"/>
    <property type="match status" value="1"/>
</dbReference>
<proteinExistence type="predicted"/>
<dbReference type="AlphaFoldDB" id="A0A1J9UWA9"/>
<dbReference type="EMBL" id="MAOI01000059">
    <property type="protein sequence ID" value="OJD81010.1"/>
    <property type="molecule type" value="Genomic_DNA"/>
</dbReference>
<reference evidence="2 3" key="1">
    <citation type="submission" date="2016-06" db="EMBL/GenBank/DDBJ databases">
        <title>First insights into the genetic diversity and population structure of in the Bacillus cereus group bacteria from diverse marine environments.</title>
        <authorList>
            <person name="Liu Y."/>
            <person name="Lai Q."/>
            <person name="Shao Z."/>
        </authorList>
    </citation>
    <scope>NUCLEOTIDE SEQUENCE [LARGE SCALE GENOMIC DNA]</scope>
    <source>
        <strain evidence="2 3">NH24A2</strain>
    </source>
</reference>
<dbReference type="Proteomes" id="UP000182788">
    <property type="component" value="Unassembled WGS sequence"/>
</dbReference>
<evidence type="ECO:0000313" key="3">
    <source>
        <dbReference type="Proteomes" id="UP000182788"/>
    </source>
</evidence>
<dbReference type="PANTHER" id="PTHR42951">
    <property type="entry name" value="METALLO-BETA-LACTAMASE DOMAIN-CONTAINING"/>
    <property type="match status" value="1"/>
</dbReference>
<evidence type="ECO:0000259" key="1">
    <source>
        <dbReference type="SMART" id="SM00849"/>
    </source>
</evidence>
<dbReference type="CDD" id="cd07721">
    <property type="entry name" value="yflN-like_MBL-fold"/>
    <property type="match status" value="1"/>
</dbReference>